<dbReference type="AlphaFoldDB" id="A0A2G1QNU5"/>
<name>A0A2G1QNU5_9HYPH</name>
<dbReference type="RefSeq" id="WP_099306451.1">
    <property type="nucleotide sequence ID" value="NZ_PDVP01000005.1"/>
</dbReference>
<dbReference type="GO" id="GO:0005886">
    <property type="term" value="C:plasma membrane"/>
    <property type="evidence" value="ECO:0007669"/>
    <property type="project" value="UniProtKB-SubCell"/>
</dbReference>
<protein>
    <recommendedName>
        <fullName evidence="6">SURF1-like protein</fullName>
    </recommendedName>
</protein>
<reference evidence="7 8" key="1">
    <citation type="submission" date="2017-10" db="EMBL/GenBank/DDBJ databases">
        <title>Sedimentibacterium mangrovi gen. nov., sp. nov., a novel member of family Phyllobacteriacea isolated from mangrove sediment.</title>
        <authorList>
            <person name="Liao H."/>
            <person name="Tian Y."/>
        </authorList>
    </citation>
    <scope>NUCLEOTIDE SEQUENCE [LARGE SCALE GENOMIC DNA]</scope>
    <source>
        <strain evidence="7 8">X9-2-2</strain>
    </source>
</reference>
<dbReference type="PROSITE" id="PS50895">
    <property type="entry name" value="SURF1"/>
    <property type="match status" value="1"/>
</dbReference>
<gene>
    <name evidence="7" type="ORF">CSC94_11330</name>
</gene>
<keyword evidence="5 6" id="KW-0472">Membrane</keyword>
<evidence type="ECO:0000256" key="5">
    <source>
        <dbReference type="ARBA" id="ARBA00023136"/>
    </source>
</evidence>
<accession>A0A2G1QNU5</accession>
<dbReference type="CDD" id="cd06662">
    <property type="entry name" value="SURF1"/>
    <property type="match status" value="1"/>
</dbReference>
<evidence type="ECO:0000313" key="8">
    <source>
        <dbReference type="Proteomes" id="UP000221168"/>
    </source>
</evidence>
<keyword evidence="4 6" id="KW-1133">Transmembrane helix</keyword>
<dbReference type="PANTHER" id="PTHR23427">
    <property type="entry name" value="SURFEIT LOCUS PROTEIN"/>
    <property type="match status" value="1"/>
</dbReference>
<dbReference type="InterPro" id="IPR045214">
    <property type="entry name" value="Surf1/Surf4"/>
</dbReference>
<keyword evidence="6" id="KW-1003">Cell membrane</keyword>
<evidence type="ECO:0000256" key="4">
    <source>
        <dbReference type="ARBA" id="ARBA00022989"/>
    </source>
</evidence>
<comment type="similarity">
    <text evidence="2 6">Belongs to the SURF1 family.</text>
</comment>
<keyword evidence="8" id="KW-1185">Reference proteome</keyword>
<evidence type="ECO:0000313" key="7">
    <source>
        <dbReference type="EMBL" id="PHP67130.1"/>
    </source>
</evidence>
<evidence type="ECO:0000256" key="2">
    <source>
        <dbReference type="ARBA" id="ARBA00007165"/>
    </source>
</evidence>
<proteinExistence type="inferred from homology"/>
<sequence length="248" mass="27096">MTGTLPETGGPRSARSFWLLTALTLVALAILVSLGNWQVRRLAWKEALIASIAERMASPPVPLAEVEKRYAETGDVDYLPALATGTFEHDREQHFFATHEGAAGYYVYTPLRLSDGRALFVNRGFVPFDRKDPGTRREGQVAGTVAVSGLARNPLAAKPFSVYDNEPGENIYYWKDLAGMTVHAGMDPEKVLPFFLDADDAPNPGGLPVGGVTIVNLPNSHLQYAITWYGLAVALAGVWIAFVLRRRP</sequence>
<dbReference type="Proteomes" id="UP000221168">
    <property type="component" value="Unassembled WGS sequence"/>
</dbReference>
<dbReference type="Pfam" id="PF02104">
    <property type="entry name" value="SURF1"/>
    <property type="match status" value="1"/>
</dbReference>
<organism evidence="7 8">
    <name type="scientific">Zhengella mangrovi</name>
    <dbReference type="NCBI Taxonomy" id="1982044"/>
    <lineage>
        <taxon>Bacteria</taxon>
        <taxon>Pseudomonadati</taxon>
        <taxon>Pseudomonadota</taxon>
        <taxon>Alphaproteobacteria</taxon>
        <taxon>Hyphomicrobiales</taxon>
        <taxon>Notoacmeibacteraceae</taxon>
        <taxon>Zhengella</taxon>
    </lineage>
</organism>
<feature type="transmembrane region" description="Helical" evidence="6">
    <location>
        <begin position="226"/>
        <end position="244"/>
    </location>
</feature>
<feature type="transmembrane region" description="Helical" evidence="6">
    <location>
        <begin position="17"/>
        <end position="37"/>
    </location>
</feature>
<evidence type="ECO:0000256" key="1">
    <source>
        <dbReference type="ARBA" id="ARBA00004370"/>
    </source>
</evidence>
<comment type="caution">
    <text evidence="7">The sequence shown here is derived from an EMBL/GenBank/DDBJ whole genome shotgun (WGS) entry which is preliminary data.</text>
</comment>
<dbReference type="InterPro" id="IPR002994">
    <property type="entry name" value="Surf1/Shy1"/>
</dbReference>
<evidence type="ECO:0000256" key="6">
    <source>
        <dbReference type="RuleBase" id="RU363076"/>
    </source>
</evidence>
<keyword evidence="3 6" id="KW-0812">Transmembrane</keyword>
<dbReference type="PANTHER" id="PTHR23427:SF2">
    <property type="entry name" value="SURFEIT LOCUS PROTEIN 1"/>
    <property type="match status" value="1"/>
</dbReference>
<comment type="subcellular location">
    <subcellularLocation>
        <location evidence="6">Cell membrane</location>
        <topology evidence="6">Multi-pass membrane protein</topology>
    </subcellularLocation>
    <subcellularLocation>
        <location evidence="1">Membrane</location>
    </subcellularLocation>
</comment>
<dbReference type="EMBL" id="PDVP01000005">
    <property type="protein sequence ID" value="PHP67130.1"/>
    <property type="molecule type" value="Genomic_DNA"/>
</dbReference>
<evidence type="ECO:0000256" key="3">
    <source>
        <dbReference type="ARBA" id="ARBA00022692"/>
    </source>
</evidence>
<dbReference type="OrthoDB" id="6079986at2"/>